<comment type="caution">
    <text evidence="2">The sequence shown here is derived from an EMBL/GenBank/DDBJ whole genome shotgun (WGS) entry which is preliminary data.</text>
</comment>
<feature type="domain" description="DUF397" evidence="1">
    <location>
        <begin position="55"/>
        <end position="105"/>
    </location>
</feature>
<proteinExistence type="predicted"/>
<evidence type="ECO:0000313" key="2">
    <source>
        <dbReference type="EMBL" id="RKS79497.1"/>
    </source>
</evidence>
<dbReference type="InterPro" id="IPR007278">
    <property type="entry name" value="DUF397"/>
</dbReference>
<dbReference type="EMBL" id="RBWU01000001">
    <property type="protein sequence ID" value="RKS79497.1"/>
    <property type="molecule type" value="Genomic_DNA"/>
</dbReference>
<name>A0A495QZK1_9ACTN</name>
<reference evidence="2 3" key="1">
    <citation type="submission" date="2018-10" db="EMBL/GenBank/DDBJ databases">
        <title>Genomic Encyclopedia of Archaeal and Bacterial Type Strains, Phase II (KMG-II): from individual species to whole genera.</title>
        <authorList>
            <person name="Goeker M."/>
        </authorList>
    </citation>
    <scope>NUCLEOTIDE SEQUENCE [LARGE SCALE GENOMIC DNA]</scope>
    <source>
        <strain evidence="2 3">DSM 43383</strain>
    </source>
</reference>
<organism evidence="2 3">
    <name type="scientific">Actinomadura pelletieri DSM 43383</name>
    <dbReference type="NCBI Taxonomy" id="1120940"/>
    <lineage>
        <taxon>Bacteria</taxon>
        <taxon>Bacillati</taxon>
        <taxon>Actinomycetota</taxon>
        <taxon>Actinomycetes</taxon>
        <taxon>Streptosporangiales</taxon>
        <taxon>Thermomonosporaceae</taxon>
        <taxon>Actinomadura</taxon>
    </lineage>
</organism>
<sequence>MPLENLTWRKSSYTTSNGGNCGELASIPDTHWRKSIHSGPNGGECVELASVRDTHWRKAHRTGENGGDCVELADVAGVVAVRDSKDPDGPVLLLTRAALRAAVQSATDTL</sequence>
<protein>
    <submittedName>
        <fullName evidence="2">Uncharacterized protein DUF397</fullName>
    </submittedName>
</protein>
<dbReference type="Proteomes" id="UP000274601">
    <property type="component" value="Unassembled WGS sequence"/>
</dbReference>
<dbReference type="Pfam" id="PF04149">
    <property type="entry name" value="DUF397"/>
    <property type="match status" value="2"/>
</dbReference>
<accession>A0A495QZK1</accession>
<gene>
    <name evidence="2" type="ORF">BZB76_0967</name>
</gene>
<keyword evidence="3" id="KW-1185">Reference proteome</keyword>
<dbReference type="AlphaFoldDB" id="A0A495QZK1"/>
<evidence type="ECO:0000313" key="3">
    <source>
        <dbReference type="Proteomes" id="UP000274601"/>
    </source>
</evidence>
<dbReference type="RefSeq" id="WP_121433006.1">
    <property type="nucleotide sequence ID" value="NZ_RBWU01000001.1"/>
</dbReference>
<dbReference type="OrthoDB" id="4570646at2"/>
<evidence type="ECO:0000259" key="1">
    <source>
        <dbReference type="Pfam" id="PF04149"/>
    </source>
</evidence>
<feature type="domain" description="DUF397" evidence="1">
    <location>
        <begin position="31"/>
        <end position="54"/>
    </location>
</feature>